<comment type="caution">
    <text evidence="2">The sequence shown here is derived from an EMBL/GenBank/DDBJ whole genome shotgun (WGS) entry which is preliminary data.</text>
</comment>
<reference evidence="2 3" key="1">
    <citation type="submission" date="2019-04" db="EMBL/GenBank/DDBJ databases">
        <title>Pedobacter sp. RP-1-16 sp. nov., isolated from Arctic soil.</title>
        <authorList>
            <person name="Dahal R.H."/>
            <person name="Kim D.-U."/>
        </authorList>
    </citation>
    <scope>NUCLEOTIDE SEQUENCE [LARGE SCALE GENOMIC DNA]</scope>
    <source>
        <strain evidence="2 3">RP-1-16</strain>
    </source>
</reference>
<evidence type="ECO:0000313" key="3">
    <source>
        <dbReference type="Proteomes" id="UP000309594"/>
    </source>
</evidence>
<dbReference type="SUPFAM" id="SSF88874">
    <property type="entry name" value="Receptor-binding domain of short tail fibre protein gp12"/>
    <property type="match status" value="1"/>
</dbReference>
<dbReference type="Gene3D" id="3.90.1340.10">
    <property type="entry name" value="Phage tail collar domain"/>
    <property type="match status" value="1"/>
</dbReference>
<feature type="domain" description="Phage tail collar" evidence="1">
    <location>
        <begin position="8"/>
        <end position="65"/>
    </location>
</feature>
<accession>A0A4V6WPQ8</accession>
<evidence type="ECO:0000313" key="2">
    <source>
        <dbReference type="EMBL" id="TKC65686.1"/>
    </source>
</evidence>
<dbReference type="InterPro" id="IPR037053">
    <property type="entry name" value="Phage_tail_collar_dom_sf"/>
</dbReference>
<dbReference type="RefSeq" id="WP_136879161.1">
    <property type="nucleotide sequence ID" value="NZ_SWDX01000001.1"/>
</dbReference>
<organism evidence="2 3">
    <name type="scientific">Pedobacter hiemivivus</name>
    <dbReference type="NCBI Taxonomy" id="2530454"/>
    <lineage>
        <taxon>Bacteria</taxon>
        <taxon>Pseudomonadati</taxon>
        <taxon>Bacteroidota</taxon>
        <taxon>Sphingobacteriia</taxon>
        <taxon>Sphingobacteriales</taxon>
        <taxon>Sphingobacteriaceae</taxon>
        <taxon>Pedobacter</taxon>
    </lineage>
</organism>
<sequence length="181" mass="19650">MDVTAYIGEIRMFAGQDAPKGGWTMCDGRIVSISEYEMLFYRIGTTYGGDGDSTFGLPDLRARVPVQVGNKSKTVPLYLGQKSGNESIQLTGEHMYPHTHTVLASMSTADSSDPKNASLAGTGGFNFFTNDPTLPTPIQPTPPPVDIVAMHPDMIAKGDDYAVPVMQYYQTINYIIAFEGI</sequence>
<protein>
    <submittedName>
        <fullName evidence="2">Phage tail protein</fullName>
    </submittedName>
</protein>
<proteinExistence type="predicted"/>
<dbReference type="AlphaFoldDB" id="A0A4V6WPQ8"/>
<name>A0A4V6WPQ8_9SPHI</name>
<gene>
    <name evidence="2" type="ORF">FBD94_03880</name>
</gene>
<dbReference type="InterPro" id="IPR011083">
    <property type="entry name" value="Phage_tail_collar_dom"/>
</dbReference>
<dbReference type="Pfam" id="PF07484">
    <property type="entry name" value="Collar"/>
    <property type="match status" value="1"/>
</dbReference>
<evidence type="ECO:0000259" key="1">
    <source>
        <dbReference type="Pfam" id="PF07484"/>
    </source>
</evidence>
<dbReference type="Proteomes" id="UP000309594">
    <property type="component" value="Unassembled WGS sequence"/>
</dbReference>
<dbReference type="EMBL" id="SWDX01000001">
    <property type="protein sequence ID" value="TKC65686.1"/>
    <property type="molecule type" value="Genomic_DNA"/>
</dbReference>